<accession>A0A1E5CDU7</accession>
<evidence type="ECO:0000313" key="2">
    <source>
        <dbReference type="Proteomes" id="UP000095039"/>
    </source>
</evidence>
<sequence>MNFKTSLLAASVALVLAGCGSDDSAPVVGADVSSELAKKPNIAIPENGRFIDAQVEGLYFVQGMEGGDGWTTADGSYDIDTSNPSVRFVLGNEHGGLLLGNISGRHISTPYEALGTQDRAIALVRLLLTINENADDAAIRIPTEIRNAIEGSTIIATLKAIELDRLDNTASNFLSALAAETGESYELVSENDAMDHLKGSLENLERGSDTKLTHWAKGSNWTFVSRSASQRFGQRSESDEDNISYKLIIHADRTLGDEMFEKTYRSASSIFTLKEDNYVARSGSNDSSISSYYSTIYMSCVADNKTFAWVEEGEGENLQKLPACNGDTNYQPKPEFNNVGFVYDYELVDPNGVITEDEAYSWDEVVGMGAMYKCMADANCSEKSLTNYQVSERDDSHKNERSKMLRETQSGSYDPITDVYTETRVKEYLNGNNKGRIAESISFTYPVEKVGDDRHVDFIGSWKATALNPLCPEMVAEATFTFRETGLTMSGEELNTNENGCYISTYEEEEYPYNELAGMDYWWFGTNKAGASKATLDQLNSTVRWNDRDDNENQDNFKINRFSYIPAGSNWDQGIFYRFTLNDNGNKIATETLRKIVN</sequence>
<comment type="caution">
    <text evidence="1">The sequence shown here is derived from an EMBL/GenBank/DDBJ whole genome shotgun (WGS) entry which is preliminary data.</text>
</comment>
<dbReference type="Proteomes" id="UP000095039">
    <property type="component" value="Unassembled WGS sequence"/>
</dbReference>
<keyword evidence="2" id="KW-1185">Reference proteome</keyword>
<evidence type="ECO:0000313" key="1">
    <source>
        <dbReference type="EMBL" id="OEE63637.1"/>
    </source>
</evidence>
<organism evidence="1 2">
    <name type="scientific">Enterovibrio norvegicus FF-454</name>
    <dbReference type="NCBI Taxonomy" id="1185651"/>
    <lineage>
        <taxon>Bacteria</taxon>
        <taxon>Pseudomonadati</taxon>
        <taxon>Pseudomonadota</taxon>
        <taxon>Gammaproteobacteria</taxon>
        <taxon>Vibrionales</taxon>
        <taxon>Vibrionaceae</taxon>
        <taxon>Enterovibrio</taxon>
    </lineage>
</organism>
<dbReference type="RefSeq" id="WP_016960578.1">
    <property type="nucleotide sequence ID" value="NZ_AJWN02000018.1"/>
</dbReference>
<name>A0A1E5CDU7_9GAMM</name>
<proteinExistence type="predicted"/>
<evidence type="ECO:0008006" key="3">
    <source>
        <dbReference type="Google" id="ProtNLM"/>
    </source>
</evidence>
<protein>
    <recommendedName>
        <fullName evidence="3">Chromosome partitioning protein ParA</fullName>
    </recommendedName>
</protein>
<reference evidence="1 2" key="1">
    <citation type="journal article" date="2012" name="Science">
        <title>Ecological populations of bacteria act as socially cohesive units of antibiotic production and resistance.</title>
        <authorList>
            <person name="Cordero O.X."/>
            <person name="Wildschutte H."/>
            <person name="Kirkup B."/>
            <person name="Proehl S."/>
            <person name="Ngo L."/>
            <person name="Hussain F."/>
            <person name="Le Roux F."/>
            <person name="Mincer T."/>
            <person name="Polz M.F."/>
        </authorList>
    </citation>
    <scope>NUCLEOTIDE SEQUENCE [LARGE SCALE GENOMIC DNA]</scope>
    <source>
        <strain evidence="1 2">FF-454</strain>
    </source>
</reference>
<dbReference type="AlphaFoldDB" id="A0A1E5CDU7"/>
<gene>
    <name evidence="1" type="ORF">A1OK_06210</name>
</gene>
<dbReference type="PROSITE" id="PS51257">
    <property type="entry name" value="PROKAR_LIPOPROTEIN"/>
    <property type="match status" value="1"/>
</dbReference>
<dbReference type="EMBL" id="AJWN02000018">
    <property type="protein sequence ID" value="OEE63637.1"/>
    <property type="molecule type" value="Genomic_DNA"/>
</dbReference>